<evidence type="ECO:0000256" key="1">
    <source>
        <dbReference type="SAM" id="Phobius"/>
    </source>
</evidence>
<protein>
    <submittedName>
        <fullName evidence="2">Uncharacterized protein</fullName>
    </submittedName>
</protein>
<evidence type="ECO:0000313" key="2">
    <source>
        <dbReference type="EMBL" id="KAA0015875.1"/>
    </source>
</evidence>
<keyword evidence="3" id="KW-1185">Reference proteome</keyword>
<evidence type="ECO:0000313" key="3">
    <source>
        <dbReference type="Proteomes" id="UP000322244"/>
    </source>
</evidence>
<keyword evidence="1" id="KW-1133">Transmembrane helix</keyword>
<proteinExistence type="predicted"/>
<dbReference type="OrthoDB" id="4480325at2"/>
<comment type="caution">
    <text evidence="2">The sequence shown here is derived from an EMBL/GenBank/DDBJ whole genome shotgun (WGS) entry which is preliminary data.</text>
</comment>
<keyword evidence="1" id="KW-0812">Transmembrane</keyword>
<keyword evidence="1" id="KW-0472">Membrane</keyword>
<feature type="transmembrane region" description="Helical" evidence="1">
    <location>
        <begin position="7"/>
        <end position="29"/>
    </location>
</feature>
<sequence length="152" mass="16306">MKEFAKSLIVIVVMAGIGIALFFLASTYLPADPSPAAAPPPLEDTAFTVSGHPTTCSELFRHQCDFNLQYDYDKWGNGLESFVDSGVLGTYAEDIGFVPSAKLSLQACGVAGTDGTTFLNFIDLAHADHPDAGSPQLFPFWNRTRQGLCPST</sequence>
<gene>
    <name evidence="2" type="ORF">FOY51_26925</name>
</gene>
<reference evidence="2 3" key="1">
    <citation type="submission" date="2019-07" db="EMBL/GenBank/DDBJ databases">
        <title>Rhodococcus cavernicolus sp. nov., isolated from a cave.</title>
        <authorList>
            <person name="Lee S.D."/>
        </authorList>
    </citation>
    <scope>NUCLEOTIDE SEQUENCE [LARGE SCALE GENOMIC DNA]</scope>
    <source>
        <strain evidence="2 3">C1-24</strain>
    </source>
</reference>
<organism evidence="2 3">
    <name type="scientific">Antrihabitans cavernicola</name>
    <dbReference type="NCBI Taxonomy" id="2495913"/>
    <lineage>
        <taxon>Bacteria</taxon>
        <taxon>Bacillati</taxon>
        <taxon>Actinomycetota</taxon>
        <taxon>Actinomycetes</taxon>
        <taxon>Mycobacteriales</taxon>
        <taxon>Nocardiaceae</taxon>
        <taxon>Antrihabitans</taxon>
    </lineage>
</organism>
<name>A0A5A7S612_9NOCA</name>
<accession>A0A5A7S612</accession>
<dbReference type="Proteomes" id="UP000322244">
    <property type="component" value="Unassembled WGS sequence"/>
</dbReference>
<dbReference type="EMBL" id="VLNY01000033">
    <property type="protein sequence ID" value="KAA0015875.1"/>
    <property type="molecule type" value="Genomic_DNA"/>
</dbReference>
<dbReference type="RefSeq" id="WP_149433349.1">
    <property type="nucleotide sequence ID" value="NZ_VLNY01000033.1"/>
</dbReference>
<dbReference type="AlphaFoldDB" id="A0A5A7S612"/>